<accession>A0ABS1TEV4</accession>
<dbReference type="PANTHER" id="PTHR35529:SF2">
    <property type="entry name" value="SPORULATION PROTEIN YTAF-RELATED"/>
    <property type="match status" value="1"/>
</dbReference>
<comment type="caution">
    <text evidence="6">The sequence shown here is derived from an EMBL/GenBank/DDBJ whole genome shotgun (WGS) entry which is preliminary data.</text>
</comment>
<proteinExistence type="predicted"/>
<evidence type="ECO:0000256" key="1">
    <source>
        <dbReference type="ARBA" id="ARBA00022475"/>
    </source>
</evidence>
<dbReference type="Proteomes" id="UP000632377">
    <property type="component" value="Unassembled WGS sequence"/>
</dbReference>
<protein>
    <submittedName>
        <fullName evidence="6">Sporulation membrane protein YtaF</fullName>
    </submittedName>
</protein>
<keyword evidence="7" id="KW-1185">Reference proteome</keyword>
<keyword evidence="1" id="KW-1003">Cell membrane</keyword>
<dbReference type="InterPro" id="IPR014205">
    <property type="entry name" value="Spore_YtaF"/>
</dbReference>
<dbReference type="InterPro" id="IPR003810">
    <property type="entry name" value="Mntp/YtaF"/>
</dbReference>
<feature type="transmembrane region" description="Helical" evidence="5">
    <location>
        <begin position="6"/>
        <end position="26"/>
    </location>
</feature>
<evidence type="ECO:0000313" key="7">
    <source>
        <dbReference type="Proteomes" id="UP000632377"/>
    </source>
</evidence>
<gene>
    <name evidence="6" type="primary">ytaF</name>
    <name evidence="6" type="ORF">JK636_15365</name>
</gene>
<keyword evidence="3 5" id="KW-1133">Transmembrane helix</keyword>
<evidence type="ECO:0000256" key="4">
    <source>
        <dbReference type="ARBA" id="ARBA00023136"/>
    </source>
</evidence>
<dbReference type="RefSeq" id="WP_202749878.1">
    <property type="nucleotide sequence ID" value="NZ_JAESWC010000009.1"/>
</dbReference>
<dbReference type="Pfam" id="PF02659">
    <property type="entry name" value="Mntp"/>
    <property type="match status" value="2"/>
</dbReference>
<evidence type="ECO:0000256" key="3">
    <source>
        <dbReference type="ARBA" id="ARBA00022989"/>
    </source>
</evidence>
<feature type="transmembrane region" description="Helical" evidence="5">
    <location>
        <begin position="64"/>
        <end position="83"/>
    </location>
</feature>
<dbReference type="PANTHER" id="PTHR35529">
    <property type="entry name" value="MANGANESE EFFLUX PUMP MNTP-RELATED"/>
    <property type="match status" value="1"/>
</dbReference>
<sequence length="194" mass="21200">MHILSSFLFAFSANIDNLAVGIAYGIKNLKINILKSAIVAFMSCLGTFGAMMFGKAIYHLVPKHLTNSLGSIVLICLGLWSLYEAFKTNNKNSYEQIMDDPEKIDKDKSGIIDTREALVLGLALAVNNIGMGIGASITGINLWITSLLTFIFSFVFIPLGIFLGQKYFSNLIGKFASILSGIIIICLAIYELFI</sequence>
<organism evidence="6 7">
    <name type="scientific">Clostridium rhizosphaerae</name>
    <dbReference type="NCBI Taxonomy" id="2803861"/>
    <lineage>
        <taxon>Bacteria</taxon>
        <taxon>Bacillati</taxon>
        <taxon>Bacillota</taxon>
        <taxon>Clostridia</taxon>
        <taxon>Eubacteriales</taxon>
        <taxon>Clostridiaceae</taxon>
        <taxon>Clostridium</taxon>
    </lineage>
</organism>
<evidence type="ECO:0000313" key="6">
    <source>
        <dbReference type="EMBL" id="MBL4937131.1"/>
    </source>
</evidence>
<dbReference type="NCBIfam" id="TIGR02840">
    <property type="entry name" value="spore_YtaF"/>
    <property type="match status" value="1"/>
</dbReference>
<feature type="transmembrane region" description="Helical" evidence="5">
    <location>
        <begin position="143"/>
        <end position="163"/>
    </location>
</feature>
<name>A0ABS1TEV4_9CLOT</name>
<evidence type="ECO:0000256" key="5">
    <source>
        <dbReference type="SAM" id="Phobius"/>
    </source>
</evidence>
<keyword evidence="2 5" id="KW-0812">Transmembrane</keyword>
<reference evidence="6 7" key="1">
    <citation type="submission" date="2021-01" db="EMBL/GenBank/DDBJ databases">
        <title>Genome public.</title>
        <authorList>
            <person name="Liu C."/>
            <person name="Sun Q."/>
        </authorList>
    </citation>
    <scope>NUCLEOTIDE SEQUENCE [LARGE SCALE GENOMIC DNA]</scope>
    <source>
        <strain evidence="6 7">YIM B02515</strain>
    </source>
</reference>
<feature type="transmembrane region" description="Helical" evidence="5">
    <location>
        <begin position="175"/>
        <end position="193"/>
    </location>
</feature>
<feature type="transmembrane region" description="Helical" evidence="5">
    <location>
        <begin position="117"/>
        <end position="137"/>
    </location>
</feature>
<keyword evidence="4 5" id="KW-0472">Membrane</keyword>
<evidence type="ECO:0000256" key="2">
    <source>
        <dbReference type="ARBA" id="ARBA00022692"/>
    </source>
</evidence>
<dbReference type="EMBL" id="JAESWC010000009">
    <property type="protein sequence ID" value="MBL4937131.1"/>
    <property type="molecule type" value="Genomic_DNA"/>
</dbReference>
<feature type="transmembrane region" description="Helical" evidence="5">
    <location>
        <begin position="38"/>
        <end position="58"/>
    </location>
</feature>